<proteinExistence type="predicted"/>
<keyword evidence="3" id="KW-0853">WD repeat</keyword>
<dbReference type="InterPro" id="IPR011009">
    <property type="entry name" value="Kinase-like_dom_sf"/>
</dbReference>
<dbReference type="InterPro" id="IPR008271">
    <property type="entry name" value="Ser/Thr_kinase_AS"/>
</dbReference>
<evidence type="ECO:0000256" key="3">
    <source>
        <dbReference type="ARBA" id="ARBA00022574"/>
    </source>
</evidence>
<keyword evidence="12" id="KW-1185">Reference proteome</keyword>
<accession>A0A0K3C886</accession>
<evidence type="ECO:0000313" key="12">
    <source>
        <dbReference type="Proteomes" id="UP000199069"/>
    </source>
</evidence>
<keyword evidence="7" id="KW-0418">Kinase</keyword>
<sequence>MGSSRFLKAVRGRHRQGALVVKVFVKQDPSISLKPFVRRLKAEREALADCPNVQAYGRAIETERAGYLMRHTRPFLSSVEKRWIAFQLLTGLKHARERGISHGDIKTENVVVTSWNWVYLTDFSSAFKPTHLPLDDPSEFSFYFDTSSRRTCYIAPERFYSSDSDIAKTKESLEIGKRDGKITEAMDVFSLGCVLAELWMEGTPPFTLSQLFKYRQGEYSLESYLAEIEDIEIRSLIRSMVSLDPSSRLSFSDYLNQYRGTAFPEIFYTFLHPFLSALTDSASSSAPPPVPNRPGTATPVTGDGAGLAARQEHTLLRTDADDKIERVWTEWEIVARYLDETLPNEDLQKDGPALVILALVCANIRNCVRPASVLRALEILLALNRYLTDETRLDRLVPYLVTLLSDDAATVRAMALRVLTQTLMLVTTLTPSNVDVFPEYIFPNVRPLANDVDILPRETYALCITPLARTARRFLDLAEALKTEGAFELTGLQDFESSPYTGNFDSRLQELHALVQEHIGPLLTDPSTAVKRALLSNIGDLCDFFGRLKANDAVLAHLVTYLNTRDWLLRKAWNEHAVDVAQCVGPRSLEEYILPLITLSLADPEEFVVVQVLESLTSLASQRLLTKGKIWELVSPVVSFLCHPNIWIREGSALFLSTVASLLEPTDKWCILYPTIKRLLRSDVKEITALSLLDNAREPISRVVFEAAVAWAGKNGKSHFWSATKGPAKGAPRDAGVRTDECVRVG</sequence>
<dbReference type="GO" id="GO:0016236">
    <property type="term" value="P:macroautophagy"/>
    <property type="evidence" value="ECO:0007669"/>
    <property type="project" value="InterPro"/>
</dbReference>
<dbReference type="InterPro" id="IPR000719">
    <property type="entry name" value="Prot_kinase_dom"/>
</dbReference>
<dbReference type="AlphaFoldDB" id="A0A0K3C886"/>
<evidence type="ECO:0000313" key="11">
    <source>
        <dbReference type="EMBL" id="CTR04710.1"/>
    </source>
</evidence>
<dbReference type="Pfam" id="PF22956">
    <property type="entry name" value="VPS15-like_hel"/>
    <property type="match status" value="1"/>
</dbReference>
<dbReference type="EMBL" id="CWKI01000001">
    <property type="protein sequence ID" value="CTR04710.1"/>
    <property type="molecule type" value="Genomic_DNA"/>
</dbReference>
<keyword evidence="8" id="KW-0067">ATP-binding</keyword>
<dbReference type="GO" id="GO:0005524">
    <property type="term" value="F:ATP binding"/>
    <property type="evidence" value="ECO:0007669"/>
    <property type="project" value="UniProtKB-KW"/>
</dbReference>
<keyword evidence="5" id="KW-0677">Repeat</keyword>
<name>A0A0K3C886_RHOTO</name>
<dbReference type="PROSITE" id="PS00108">
    <property type="entry name" value="PROTEIN_KINASE_ST"/>
    <property type="match status" value="1"/>
</dbReference>
<dbReference type="GO" id="GO:0004674">
    <property type="term" value="F:protein serine/threonine kinase activity"/>
    <property type="evidence" value="ECO:0007669"/>
    <property type="project" value="UniProtKB-KW"/>
</dbReference>
<dbReference type="FunFam" id="1.10.510.10:FF:000497">
    <property type="entry name" value="Phosphoinositide 3-kinase regulatory subunit"/>
    <property type="match status" value="1"/>
</dbReference>
<evidence type="ECO:0000256" key="4">
    <source>
        <dbReference type="ARBA" id="ARBA00022679"/>
    </source>
</evidence>
<dbReference type="SMART" id="SM00220">
    <property type="entry name" value="S_TKc"/>
    <property type="match status" value="1"/>
</dbReference>
<dbReference type="InterPro" id="IPR016024">
    <property type="entry name" value="ARM-type_fold"/>
</dbReference>
<dbReference type="InterPro" id="IPR045162">
    <property type="entry name" value="Vps15-like"/>
</dbReference>
<dbReference type="GO" id="GO:0045324">
    <property type="term" value="P:late endosome to vacuole transport"/>
    <property type="evidence" value="ECO:0007669"/>
    <property type="project" value="InterPro"/>
</dbReference>
<keyword evidence="6" id="KW-0547">Nucleotide-binding</keyword>
<evidence type="ECO:0000256" key="5">
    <source>
        <dbReference type="ARBA" id="ARBA00022737"/>
    </source>
</evidence>
<dbReference type="InterPro" id="IPR011989">
    <property type="entry name" value="ARM-like"/>
</dbReference>
<dbReference type="GO" id="GO:0005770">
    <property type="term" value="C:late endosome"/>
    <property type="evidence" value="ECO:0007669"/>
    <property type="project" value="TreeGrafter"/>
</dbReference>
<evidence type="ECO:0000256" key="8">
    <source>
        <dbReference type="ARBA" id="ARBA00022840"/>
    </source>
</evidence>
<reference evidence="11 12" key="1">
    <citation type="submission" date="2015-07" db="EMBL/GenBank/DDBJ databases">
        <authorList>
            <person name="Cajimat M.N.B."/>
            <person name="Milazzo M.L."/>
            <person name="Fulhorst C.F."/>
        </authorList>
    </citation>
    <scope>NUCLEOTIDE SEQUENCE [LARGE SCALE GENOMIC DNA]</scope>
    <source>
        <strain evidence="11">Single colony</strain>
    </source>
</reference>
<dbReference type="EC" id="2.7.11.1" evidence="1"/>
<dbReference type="GO" id="GO:0034271">
    <property type="term" value="C:phosphatidylinositol 3-kinase complex, class III, type I"/>
    <property type="evidence" value="ECO:0007669"/>
    <property type="project" value="TreeGrafter"/>
</dbReference>
<feature type="region of interest" description="Disordered" evidence="9">
    <location>
        <begin position="283"/>
        <end position="304"/>
    </location>
</feature>
<evidence type="ECO:0000256" key="1">
    <source>
        <dbReference type="ARBA" id="ARBA00012513"/>
    </source>
</evidence>
<evidence type="ECO:0000259" key="10">
    <source>
        <dbReference type="PROSITE" id="PS50011"/>
    </source>
</evidence>
<dbReference type="Proteomes" id="UP000199069">
    <property type="component" value="Unassembled WGS sequence"/>
</dbReference>
<protein>
    <recommendedName>
        <fullName evidence="1">non-specific serine/threonine protein kinase</fullName>
        <ecNumber evidence="1">2.7.11.1</ecNumber>
    </recommendedName>
</protein>
<organism evidence="11 12">
    <name type="scientific">Rhodotorula toruloides</name>
    <name type="common">Yeast</name>
    <name type="synonym">Rhodosporidium toruloides</name>
    <dbReference type="NCBI Taxonomy" id="5286"/>
    <lineage>
        <taxon>Eukaryota</taxon>
        <taxon>Fungi</taxon>
        <taxon>Dikarya</taxon>
        <taxon>Basidiomycota</taxon>
        <taxon>Pucciniomycotina</taxon>
        <taxon>Microbotryomycetes</taxon>
        <taxon>Sporidiobolales</taxon>
        <taxon>Sporidiobolaceae</taxon>
        <taxon>Rhodotorula</taxon>
    </lineage>
</organism>
<dbReference type="InterPro" id="IPR055231">
    <property type="entry name" value="2AA_helical"/>
</dbReference>
<dbReference type="PANTHER" id="PTHR17583:SF0">
    <property type="entry name" value="PHOSPHOINOSITIDE 3-KINASE REGULATORY SUBUNIT 4"/>
    <property type="match status" value="1"/>
</dbReference>
<evidence type="ECO:0000256" key="7">
    <source>
        <dbReference type="ARBA" id="ARBA00022777"/>
    </source>
</evidence>
<feature type="domain" description="Protein kinase" evidence="10">
    <location>
        <begin position="1"/>
        <end position="275"/>
    </location>
</feature>
<dbReference type="STRING" id="5286.A0A0K3C886"/>
<gene>
    <name evidence="11" type="primary">FGENESH: predicted gene_1.571</name>
    <name evidence="11" type="ORF">BN2166_0005710</name>
</gene>
<dbReference type="PANTHER" id="PTHR17583">
    <property type="entry name" value="PHOSPHOINOSITIDE 3-KINASE REGULATORY SUBUNIT 4"/>
    <property type="match status" value="1"/>
</dbReference>
<evidence type="ECO:0000256" key="2">
    <source>
        <dbReference type="ARBA" id="ARBA00022527"/>
    </source>
</evidence>
<dbReference type="SUPFAM" id="SSF56112">
    <property type="entry name" value="Protein kinase-like (PK-like)"/>
    <property type="match status" value="1"/>
</dbReference>
<dbReference type="CDD" id="cd13980">
    <property type="entry name" value="STKc_Vps15"/>
    <property type="match status" value="1"/>
</dbReference>
<dbReference type="PROSITE" id="PS50011">
    <property type="entry name" value="PROTEIN_KINASE_DOM"/>
    <property type="match status" value="1"/>
</dbReference>
<dbReference type="OMA" id="CITPLAR"/>
<evidence type="ECO:0000256" key="6">
    <source>
        <dbReference type="ARBA" id="ARBA00022741"/>
    </source>
</evidence>
<dbReference type="GO" id="GO:0006623">
    <property type="term" value="P:protein targeting to vacuole"/>
    <property type="evidence" value="ECO:0007669"/>
    <property type="project" value="TreeGrafter"/>
</dbReference>
<dbReference type="GO" id="GO:0071561">
    <property type="term" value="C:nucleus-vacuole junction"/>
    <property type="evidence" value="ECO:0007669"/>
    <property type="project" value="TreeGrafter"/>
</dbReference>
<dbReference type="SUPFAM" id="SSF48371">
    <property type="entry name" value="ARM repeat"/>
    <property type="match status" value="1"/>
</dbReference>
<evidence type="ECO:0000256" key="9">
    <source>
        <dbReference type="SAM" id="MobiDB-lite"/>
    </source>
</evidence>
<dbReference type="Gene3D" id="1.25.10.10">
    <property type="entry name" value="Leucine-rich Repeat Variant"/>
    <property type="match status" value="1"/>
</dbReference>
<keyword evidence="4" id="KW-0808">Transferase</keyword>
<dbReference type="Gene3D" id="1.10.510.10">
    <property type="entry name" value="Transferase(Phosphotransferase) domain 1"/>
    <property type="match status" value="1"/>
</dbReference>
<keyword evidence="2" id="KW-0723">Serine/threonine-protein kinase</keyword>
<dbReference type="Pfam" id="PF00069">
    <property type="entry name" value="Pkinase"/>
    <property type="match status" value="1"/>
</dbReference>
<dbReference type="GO" id="GO:0034272">
    <property type="term" value="C:phosphatidylinositol 3-kinase complex, class III, type II"/>
    <property type="evidence" value="ECO:0007669"/>
    <property type="project" value="TreeGrafter"/>
</dbReference>